<dbReference type="Gene3D" id="3.40.50.300">
    <property type="entry name" value="P-loop containing nucleotide triphosphate hydrolases"/>
    <property type="match status" value="1"/>
</dbReference>
<organism evidence="6 7">
    <name type="scientific">Eiseniibacteriota bacterium</name>
    <dbReference type="NCBI Taxonomy" id="2212470"/>
    <lineage>
        <taxon>Bacteria</taxon>
        <taxon>Candidatus Eiseniibacteriota</taxon>
    </lineage>
</organism>
<keyword evidence="4 6" id="KW-0067">ATP-binding</keyword>
<proteinExistence type="inferred from homology"/>
<dbReference type="InterPro" id="IPR003439">
    <property type="entry name" value="ABC_transporter-like_ATP-bd"/>
</dbReference>
<evidence type="ECO:0000256" key="2">
    <source>
        <dbReference type="ARBA" id="ARBA00022448"/>
    </source>
</evidence>
<feature type="domain" description="ABC transporter" evidence="5">
    <location>
        <begin position="18"/>
        <end position="248"/>
    </location>
</feature>
<dbReference type="InterPro" id="IPR027417">
    <property type="entry name" value="P-loop_NTPase"/>
</dbReference>
<gene>
    <name evidence="6" type="ORF">E6K78_05945</name>
</gene>
<evidence type="ECO:0000256" key="1">
    <source>
        <dbReference type="ARBA" id="ARBA00005417"/>
    </source>
</evidence>
<dbReference type="InterPro" id="IPR003593">
    <property type="entry name" value="AAA+_ATPase"/>
</dbReference>
<dbReference type="Pfam" id="PF00005">
    <property type="entry name" value="ABC_tran"/>
    <property type="match status" value="1"/>
</dbReference>
<name>A0A538TTB3_UNCEI</name>
<comment type="caution">
    <text evidence="6">The sequence shown here is derived from an EMBL/GenBank/DDBJ whole genome shotgun (WGS) entry which is preliminary data.</text>
</comment>
<dbReference type="SUPFAM" id="SSF52540">
    <property type="entry name" value="P-loop containing nucleoside triphosphate hydrolases"/>
    <property type="match status" value="1"/>
</dbReference>
<dbReference type="AlphaFoldDB" id="A0A538TTB3"/>
<comment type="similarity">
    <text evidence="1">Belongs to the ABC transporter superfamily.</text>
</comment>
<reference evidence="6 7" key="1">
    <citation type="journal article" date="2019" name="Nat. Microbiol.">
        <title>Mediterranean grassland soil C-N compound turnover is dependent on rainfall and depth, and is mediated by genomically divergent microorganisms.</title>
        <authorList>
            <person name="Diamond S."/>
            <person name="Andeer P.F."/>
            <person name="Li Z."/>
            <person name="Crits-Christoph A."/>
            <person name="Burstein D."/>
            <person name="Anantharaman K."/>
            <person name="Lane K.R."/>
            <person name="Thomas B.C."/>
            <person name="Pan C."/>
            <person name="Northen T.R."/>
            <person name="Banfield J.F."/>
        </authorList>
    </citation>
    <scope>NUCLEOTIDE SEQUENCE [LARGE SCALE GENOMIC DNA]</scope>
    <source>
        <strain evidence="6">WS_8</strain>
    </source>
</reference>
<evidence type="ECO:0000256" key="4">
    <source>
        <dbReference type="ARBA" id="ARBA00022840"/>
    </source>
</evidence>
<dbReference type="PANTHER" id="PTHR43335">
    <property type="entry name" value="ABC TRANSPORTER, ATP-BINDING PROTEIN"/>
    <property type="match status" value="1"/>
</dbReference>
<dbReference type="SMART" id="SM00382">
    <property type="entry name" value="AAA"/>
    <property type="match status" value="1"/>
</dbReference>
<dbReference type="PROSITE" id="PS50893">
    <property type="entry name" value="ABC_TRANSPORTER_2"/>
    <property type="match status" value="1"/>
</dbReference>
<evidence type="ECO:0000313" key="7">
    <source>
        <dbReference type="Proteomes" id="UP000316609"/>
    </source>
</evidence>
<protein>
    <submittedName>
        <fullName evidence="6">ABC transporter ATP-binding protein</fullName>
    </submittedName>
</protein>
<keyword evidence="3" id="KW-0547">Nucleotide-binding</keyword>
<evidence type="ECO:0000256" key="3">
    <source>
        <dbReference type="ARBA" id="ARBA00022741"/>
    </source>
</evidence>
<dbReference type="GO" id="GO:0005524">
    <property type="term" value="F:ATP binding"/>
    <property type="evidence" value="ECO:0007669"/>
    <property type="project" value="UniProtKB-KW"/>
</dbReference>
<dbReference type="EMBL" id="VBOY01000052">
    <property type="protein sequence ID" value="TMQ66872.1"/>
    <property type="molecule type" value="Genomic_DNA"/>
</dbReference>
<evidence type="ECO:0000259" key="5">
    <source>
        <dbReference type="PROSITE" id="PS50893"/>
    </source>
</evidence>
<accession>A0A538TTB3</accession>
<evidence type="ECO:0000313" key="6">
    <source>
        <dbReference type="EMBL" id="TMQ66872.1"/>
    </source>
</evidence>
<dbReference type="GO" id="GO:0016887">
    <property type="term" value="F:ATP hydrolysis activity"/>
    <property type="evidence" value="ECO:0007669"/>
    <property type="project" value="InterPro"/>
</dbReference>
<dbReference type="Proteomes" id="UP000316609">
    <property type="component" value="Unassembled WGS sequence"/>
</dbReference>
<keyword evidence="2" id="KW-0813">Transport</keyword>
<sequence>MIPRDDTSGPRASSREILRADGLRMFYGSREALKGLSFSLGSGRVLGFLGPNGAGKTTAIRILTTILEPSSGSFAVDGVGSSDPQTIRRKIGVLPESLGFTKSNTALEHLTYFGQLYGRGAKEAQTRAQALVQEVGLEQRAKSPIGTYSRGMRQRLGIARALVNDPVVVFLDEPTLGLDPRGQKELLALVHRIPLERNASIILCSHLLSEIEGVCDEVVILSSGEVVASGTVNDVVRQARSNAMQADGIRVRVPSASVSKACQLLESLPEVGAAVPLRGVVGWVGITMVESDDGTPRDQHDNNMILDALIRADIAVLSFQAEVARLQDAFLHLTEEAIR</sequence>